<comment type="caution">
    <text evidence="2">The sequence shown here is derived from an EMBL/GenBank/DDBJ whole genome shotgun (WGS) entry which is preliminary data.</text>
</comment>
<proteinExistence type="predicted"/>
<feature type="signal peptide" evidence="1">
    <location>
        <begin position="1"/>
        <end position="16"/>
    </location>
</feature>
<gene>
    <name evidence="2" type="ORF">ACFOOI_03445</name>
</gene>
<accession>A0ABV7YUW1</accession>
<keyword evidence="1" id="KW-0732">Signal</keyword>
<dbReference type="RefSeq" id="WP_379835090.1">
    <property type="nucleotide sequence ID" value="NZ_JBHRYQ010000001.1"/>
</dbReference>
<evidence type="ECO:0000256" key="1">
    <source>
        <dbReference type="SAM" id="SignalP"/>
    </source>
</evidence>
<reference evidence="3" key="1">
    <citation type="journal article" date="2019" name="Int. J. Syst. Evol. Microbiol.">
        <title>The Global Catalogue of Microorganisms (GCM) 10K type strain sequencing project: providing services to taxonomists for standard genome sequencing and annotation.</title>
        <authorList>
            <consortium name="The Broad Institute Genomics Platform"/>
            <consortium name="The Broad Institute Genome Sequencing Center for Infectious Disease"/>
            <person name="Wu L."/>
            <person name="Ma J."/>
        </authorList>
    </citation>
    <scope>NUCLEOTIDE SEQUENCE [LARGE SCALE GENOMIC DNA]</scope>
    <source>
        <strain evidence="3">CECT 7956</strain>
    </source>
</reference>
<evidence type="ECO:0000313" key="3">
    <source>
        <dbReference type="Proteomes" id="UP001595616"/>
    </source>
</evidence>
<dbReference type="Proteomes" id="UP001595616">
    <property type="component" value="Unassembled WGS sequence"/>
</dbReference>
<organism evidence="2 3">
    <name type="scientific">Lacihabitans lacunae</name>
    <dbReference type="NCBI Taxonomy" id="1028214"/>
    <lineage>
        <taxon>Bacteria</taxon>
        <taxon>Pseudomonadati</taxon>
        <taxon>Bacteroidota</taxon>
        <taxon>Cytophagia</taxon>
        <taxon>Cytophagales</taxon>
        <taxon>Leadbetterellaceae</taxon>
        <taxon>Lacihabitans</taxon>
    </lineage>
</organism>
<dbReference type="EMBL" id="JBHRYQ010000001">
    <property type="protein sequence ID" value="MFC3809698.1"/>
    <property type="molecule type" value="Genomic_DNA"/>
</dbReference>
<name>A0ABV7YUW1_9BACT</name>
<sequence>MKKILLLLGISSYCFAQNSEMSFQKMQTRKVIADSVIRNVDSVYISRFKSPAARISDLKTIALNANTISATQINATNARLNFLNVVNSAQFYSFSSPSGFIGELSLQTAVNANPVFGDQNGKLGKESNTQYLSIPAVAFIPEKISPLSAPQSNLAIGGIRRIVNNGEVEGQSLANDHMFKLVAPLIFPLNNADKNIIFEDAKICTYDKENPRDLVAVIYEVNSSDGQFPLIENPKMVFRSKGNNASYKCFDLSDGAGKPFEIDGANNSYYLAVYPVAATATSEQILKDPELYIAPWVASDNPYLRLVHFIGAYKYQ</sequence>
<feature type="chain" id="PRO_5046045119" evidence="1">
    <location>
        <begin position="17"/>
        <end position="316"/>
    </location>
</feature>
<keyword evidence="3" id="KW-1185">Reference proteome</keyword>
<protein>
    <submittedName>
        <fullName evidence="2">Uncharacterized protein</fullName>
    </submittedName>
</protein>
<evidence type="ECO:0000313" key="2">
    <source>
        <dbReference type="EMBL" id="MFC3809698.1"/>
    </source>
</evidence>